<evidence type="ECO:0000313" key="2">
    <source>
        <dbReference type="EMBL" id="GBG32244.1"/>
    </source>
</evidence>
<dbReference type="Gene3D" id="1.25.10.10">
    <property type="entry name" value="Leucine-rich Repeat Variant"/>
    <property type="match status" value="1"/>
</dbReference>
<dbReference type="SUPFAM" id="SSF48371">
    <property type="entry name" value="ARM repeat"/>
    <property type="match status" value="1"/>
</dbReference>
<dbReference type="InterPro" id="IPR016024">
    <property type="entry name" value="ARM-type_fold"/>
</dbReference>
<evidence type="ECO:0000313" key="3">
    <source>
        <dbReference type="Proteomes" id="UP000241890"/>
    </source>
</evidence>
<protein>
    <submittedName>
        <fullName evidence="2">Uncharacterized protein</fullName>
    </submittedName>
</protein>
<dbReference type="EMBL" id="BEYU01000118">
    <property type="protein sequence ID" value="GBG32244.1"/>
    <property type="molecule type" value="Genomic_DNA"/>
</dbReference>
<feature type="compositionally biased region" description="Basic and acidic residues" evidence="1">
    <location>
        <begin position="1"/>
        <end position="30"/>
    </location>
</feature>
<reference evidence="2 3" key="1">
    <citation type="submission" date="2017-12" db="EMBL/GenBank/DDBJ databases">
        <title>Sequencing, de novo assembly and annotation of complete genome of a new Thraustochytrid species, strain FCC1311.</title>
        <authorList>
            <person name="Sedici K."/>
            <person name="Godart F."/>
            <person name="Aiese Cigliano R."/>
            <person name="Sanseverino W."/>
            <person name="Barakat M."/>
            <person name="Ortet P."/>
            <person name="Marechal E."/>
            <person name="Cagnac O."/>
            <person name="Amato A."/>
        </authorList>
    </citation>
    <scope>NUCLEOTIDE SEQUENCE [LARGE SCALE GENOMIC DNA]</scope>
</reference>
<organism evidence="2 3">
    <name type="scientific">Hondaea fermentalgiana</name>
    <dbReference type="NCBI Taxonomy" id="2315210"/>
    <lineage>
        <taxon>Eukaryota</taxon>
        <taxon>Sar</taxon>
        <taxon>Stramenopiles</taxon>
        <taxon>Bigyra</taxon>
        <taxon>Labyrinthulomycetes</taxon>
        <taxon>Thraustochytrida</taxon>
        <taxon>Thraustochytriidae</taxon>
        <taxon>Hondaea</taxon>
    </lineage>
</organism>
<gene>
    <name evidence="2" type="ORF">FCC1311_084692</name>
</gene>
<dbReference type="InParanoid" id="A0A2R5GWC7"/>
<dbReference type="Proteomes" id="UP000241890">
    <property type="component" value="Unassembled WGS sequence"/>
</dbReference>
<name>A0A2R5GWC7_9STRA</name>
<feature type="region of interest" description="Disordered" evidence="1">
    <location>
        <begin position="252"/>
        <end position="278"/>
    </location>
</feature>
<accession>A0A2R5GWC7</accession>
<proteinExistence type="predicted"/>
<feature type="region of interest" description="Disordered" evidence="1">
    <location>
        <begin position="1"/>
        <end position="37"/>
    </location>
</feature>
<dbReference type="AlphaFoldDB" id="A0A2R5GWC7"/>
<feature type="compositionally biased region" description="Low complexity" evidence="1">
    <location>
        <begin position="265"/>
        <end position="278"/>
    </location>
</feature>
<evidence type="ECO:0000256" key="1">
    <source>
        <dbReference type="SAM" id="MobiDB-lite"/>
    </source>
</evidence>
<dbReference type="InterPro" id="IPR011989">
    <property type="entry name" value="ARM-like"/>
</dbReference>
<keyword evidence="3" id="KW-1185">Reference proteome</keyword>
<sequence>MDRLPYDFTRDAAEDLREESQEEREARNEENADADGSNELYSLLEAEMISGNETASVAAGLSNLSMDSSSMPYRTGSHLLDQEAVVYKDVYRSLSVMNEASQHNMAATGVAHLDQPSEAQMFVNMPSVTTEPQPRAFGRVPLMHSHLFVRKAWSGLKDMVSTHLKIKEVDVEYTEATCEWRGVVYPCAPKQAMQFVIHANACPELGSDRYLLEFVRLNGCAVAFYELFTELQRLMLDADIVTRSDGDSLAQHARNPVASASTMGRAAGSPLSLSRSSSISSASPRALDYFDDDDDEDDLEPISMSDEELYRPIVEMSSVPFVDVHVQGLALVASEAQKDATRFHKAAPTIVGLLVDRLSASTHAEVQRLCCAALSAFAAAESCVADFISAGAPDALAKVAAVDFSVKGAEAQRQAVAALAALAAHAEARVPILHAVAVFERQFNMLEQCNDRRLVRCIADVRKTLSQVTV</sequence>
<comment type="caution">
    <text evidence="2">The sequence shown here is derived from an EMBL/GenBank/DDBJ whole genome shotgun (WGS) entry which is preliminary data.</text>
</comment>